<name>A0A395IM17_9HELO</name>
<protein>
    <submittedName>
        <fullName evidence="1">Uncharacterized protein</fullName>
    </submittedName>
</protein>
<organism evidence="1 2">
    <name type="scientific">Monilinia fructigena</name>
    <dbReference type="NCBI Taxonomy" id="38457"/>
    <lineage>
        <taxon>Eukaryota</taxon>
        <taxon>Fungi</taxon>
        <taxon>Dikarya</taxon>
        <taxon>Ascomycota</taxon>
        <taxon>Pezizomycotina</taxon>
        <taxon>Leotiomycetes</taxon>
        <taxon>Helotiales</taxon>
        <taxon>Sclerotiniaceae</taxon>
        <taxon>Monilinia</taxon>
    </lineage>
</organism>
<dbReference type="EMBL" id="QKRW01000036">
    <property type="protein sequence ID" value="RAL60914.1"/>
    <property type="molecule type" value="Genomic_DNA"/>
</dbReference>
<keyword evidence="2" id="KW-1185">Reference proteome</keyword>
<dbReference type="OrthoDB" id="4838614at2759"/>
<evidence type="ECO:0000313" key="2">
    <source>
        <dbReference type="Proteomes" id="UP000249056"/>
    </source>
</evidence>
<accession>A0A395IM17</accession>
<comment type="caution">
    <text evidence="1">The sequence shown here is derived from an EMBL/GenBank/DDBJ whole genome shotgun (WGS) entry which is preliminary data.</text>
</comment>
<sequence>MFWNLLRRRRSVSFREPSHVPKYDPHLERMQRSSLNSIAVGWKRQFWEWRKARAEMLSELERDFIKLSPLQIRFLCHLMHLETSYTTIMASPCRRPEFEFFQRSRWG</sequence>
<dbReference type="Proteomes" id="UP000249056">
    <property type="component" value="Unassembled WGS sequence"/>
</dbReference>
<reference evidence="1 2" key="1">
    <citation type="submission" date="2018-06" db="EMBL/GenBank/DDBJ databases">
        <title>Genome Sequence of the Brown Rot Fungal Pathogen Monilinia fructigena.</title>
        <authorList>
            <person name="Landi L."/>
            <person name="De Miccolis Angelini R.M."/>
            <person name="Pollastro S."/>
            <person name="Abate D."/>
            <person name="Faretra F."/>
            <person name="Romanazzi G."/>
        </authorList>
    </citation>
    <scope>NUCLEOTIDE SEQUENCE [LARGE SCALE GENOMIC DNA]</scope>
    <source>
        <strain evidence="1 2">Mfrg269</strain>
    </source>
</reference>
<gene>
    <name evidence="1" type="ORF">DID88_010239</name>
</gene>
<evidence type="ECO:0000313" key="1">
    <source>
        <dbReference type="EMBL" id="RAL60914.1"/>
    </source>
</evidence>
<dbReference type="AlphaFoldDB" id="A0A395IM17"/>
<proteinExistence type="predicted"/>